<feature type="domain" description="SMP-30/Gluconolactonase/LRE-like region" evidence="16">
    <location>
        <begin position="15"/>
        <end position="258"/>
    </location>
</feature>
<dbReference type="OrthoDB" id="2633250at2"/>
<dbReference type="SUPFAM" id="SSF63829">
    <property type="entry name" value="Calcium-dependent phosphotriesterase"/>
    <property type="match status" value="1"/>
</dbReference>
<feature type="binding site" evidence="15">
    <location>
        <position position="198"/>
    </location>
    <ligand>
        <name>a divalent metal cation</name>
        <dbReference type="ChEBI" id="CHEBI:60240"/>
    </ligand>
</feature>
<dbReference type="PRINTS" id="PR01791">
    <property type="entry name" value="REGUCALCIN"/>
</dbReference>
<dbReference type="Gene3D" id="2.120.10.30">
    <property type="entry name" value="TolB, C-terminal domain"/>
    <property type="match status" value="1"/>
</dbReference>
<dbReference type="Proteomes" id="UP000261905">
    <property type="component" value="Unassembled WGS sequence"/>
</dbReference>
<comment type="cofactor">
    <cofactor evidence="3">
        <name>Mn(2+)</name>
        <dbReference type="ChEBI" id="CHEBI:29035"/>
    </cofactor>
</comment>
<comment type="cofactor">
    <cofactor evidence="15">
        <name>Zn(2+)</name>
        <dbReference type="ChEBI" id="CHEBI:29105"/>
    </cofactor>
    <text evidence="15">Binds 1 divalent metal cation per subunit.</text>
</comment>
<sequence length="292" mass="32335">MAINVKLVLDAKALLGEGPHWDEESKQLYFVDIEGKSVHVYHTVTNGHEIHRFEKRVSSVVPSKDGSLIVTLDDGIYRYHPHSGELEVIAHIEADMPDNRFNDAKCDSAGRLWAGTMGTGNAKDQGSLYRLERDGEPVRVVTGVGCSNGLAWDESKNCMYYIDTPKLAVDRFHYDSGTGEISGRETIIEWPSKEGYPDGMTIDSEGMLWIAHWGGGKVSRFDPDTGKRLAEIEVPALYVTSCVFGGERLDELYITTARVTLSEDEHTLYPHAGGVFMTKPGVTGTPSRRFVP</sequence>
<evidence type="ECO:0000259" key="16">
    <source>
        <dbReference type="Pfam" id="PF08450"/>
    </source>
</evidence>
<dbReference type="InterPro" id="IPR013658">
    <property type="entry name" value="SGL"/>
</dbReference>
<proteinExistence type="inferred from homology"/>
<dbReference type="Pfam" id="PF08450">
    <property type="entry name" value="SGL"/>
    <property type="match status" value="1"/>
</dbReference>
<evidence type="ECO:0000256" key="2">
    <source>
        <dbReference type="ARBA" id="ARBA00001913"/>
    </source>
</evidence>
<keyword evidence="9" id="KW-0963">Cytoplasm</keyword>
<reference evidence="17 18" key="1">
    <citation type="submission" date="2018-08" db="EMBL/GenBank/DDBJ databases">
        <title>Paenibacillus sp. M4BSY-1, whole genome shotgun sequence.</title>
        <authorList>
            <person name="Tuo L."/>
        </authorList>
    </citation>
    <scope>NUCLEOTIDE SEQUENCE [LARGE SCALE GENOMIC DNA]</scope>
    <source>
        <strain evidence="17 18">M4BSY-1</strain>
    </source>
</reference>
<feature type="binding site" evidence="15">
    <location>
        <position position="100"/>
    </location>
    <ligand>
        <name>substrate</name>
    </ligand>
</feature>
<evidence type="ECO:0000256" key="7">
    <source>
        <dbReference type="ARBA" id="ARBA00013227"/>
    </source>
</evidence>
<dbReference type="PANTHER" id="PTHR10907">
    <property type="entry name" value="REGUCALCIN"/>
    <property type="match status" value="1"/>
</dbReference>
<evidence type="ECO:0000256" key="3">
    <source>
        <dbReference type="ARBA" id="ARBA00001936"/>
    </source>
</evidence>
<dbReference type="InterPro" id="IPR011042">
    <property type="entry name" value="6-blade_b-propeller_TolB-like"/>
</dbReference>
<feature type="active site" description="Proton donor/acceptor" evidence="14">
    <location>
        <position position="198"/>
    </location>
</feature>
<comment type="subcellular location">
    <subcellularLocation>
        <location evidence="5">Cytoplasm</location>
    </subcellularLocation>
</comment>
<evidence type="ECO:0000256" key="6">
    <source>
        <dbReference type="ARBA" id="ARBA00008853"/>
    </source>
</evidence>
<feature type="binding site" evidence="15">
    <location>
        <position position="148"/>
    </location>
    <ligand>
        <name>a divalent metal cation</name>
        <dbReference type="ChEBI" id="CHEBI:60240"/>
    </ligand>
</feature>
<dbReference type="PRINTS" id="PR01790">
    <property type="entry name" value="SMP30FAMILY"/>
</dbReference>
<dbReference type="EC" id="3.1.1.17" evidence="7"/>
<dbReference type="GO" id="GO:0019853">
    <property type="term" value="P:L-ascorbic acid biosynthetic process"/>
    <property type="evidence" value="ECO:0007669"/>
    <property type="project" value="TreeGrafter"/>
</dbReference>
<evidence type="ECO:0000256" key="13">
    <source>
        <dbReference type="ARBA" id="ARBA00032464"/>
    </source>
</evidence>
<comment type="cofactor">
    <cofactor evidence="4">
        <name>Mg(2+)</name>
        <dbReference type="ChEBI" id="CHEBI:18420"/>
    </cofactor>
</comment>
<accession>A0A371PMW5</accession>
<dbReference type="PANTHER" id="PTHR10907:SF47">
    <property type="entry name" value="REGUCALCIN"/>
    <property type="match status" value="1"/>
</dbReference>
<evidence type="ECO:0000256" key="15">
    <source>
        <dbReference type="PIRSR" id="PIRSR605511-2"/>
    </source>
</evidence>
<keyword evidence="18" id="KW-1185">Reference proteome</keyword>
<evidence type="ECO:0000256" key="4">
    <source>
        <dbReference type="ARBA" id="ARBA00001946"/>
    </source>
</evidence>
<dbReference type="GO" id="GO:0005737">
    <property type="term" value="C:cytoplasm"/>
    <property type="evidence" value="ECO:0007669"/>
    <property type="project" value="UniProtKB-SubCell"/>
</dbReference>
<keyword evidence="12" id="KW-0106">Calcium</keyword>
<dbReference type="InterPro" id="IPR005511">
    <property type="entry name" value="SMP-30"/>
</dbReference>
<dbReference type="GO" id="GO:0004341">
    <property type="term" value="F:gluconolactonase activity"/>
    <property type="evidence" value="ECO:0007669"/>
    <property type="project" value="UniProtKB-EC"/>
</dbReference>
<evidence type="ECO:0000313" key="17">
    <source>
        <dbReference type="EMBL" id="REK77501.1"/>
    </source>
</evidence>
<dbReference type="GO" id="GO:0030234">
    <property type="term" value="F:enzyme regulator activity"/>
    <property type="evidence" value="ECO:0007669"/>
    <property type="project" value="InterPro"/>
</dbReference>
<feature type="binding site" evidence="15">
    <location>
        <position position="17"/>
    </location>
    <ligand>
        <name>a divalent metal cation</name>
        <dbReference type="ChEBI" id="CHEBI:60240"/>
    </ligand>
</feature>
<evidence type="ECO:0000256" key="11">
    <source>
        <dbReference type="ARBA" id="ARBA00022801"/>
    </source>
</evidence>
<comment type="catalytic activity">
    <reaction evidence="1">
        <text>D-glucono-1,5-lactone + H2O = D-gluconate + H(+)</text>
        <dbReference type="Rhea" id="RHEA:10440"/>
        <dbReference type="ChEBI" id="CHEBI:15377"/>
        <dbReference type="ChEBI" id="CHEBI:15378"/>
        <dbReference type="ChEBI" id="CHEBI:16217"/>
        <dbReference type="ChEBI" id="CHEBI:18391"/>
        <dbReference type="EC" id="3.1.1.17"/>
    </reaction>
</comment>
<comment type="similarity">
    <text evidence="6">Belongs to the SMP-30/CGR1 family.</text>
</comment>
<dbReference type="GO" id="GO:0005509">
    <property type="term" value="F:calcium ion binding"/>
    <property type="evidence" value="ECO:0007669"/>
    <property type="project" value="InterPro"/>
</dbReference>
<evidence type="ECO:0000256" key="10">
    <source>
        <dbReference type="ARBA" id="ARBA00022723"/>
    </source>
</evidence>
<evidence type="ECO:0000256" key="8">
    <source>
        <dbReference type="ARBA" id="ARBA00016808"/>
    </source>
</evidence>
<keyword evidence="15" id="KW-0862">Zinc</keyword>
<evidence type="ECO:0000313" key="18">
    <source>
        <dbReference type="Proteomes" id="UP000261905"/>
    </source>
</evidence>
<keyword evidence="11" id="KW-0378">Hydrolase</keyword>
<dbReference type="EMBL" id="QUBQ01000001">
    <property type="protein sequence ID" value="REK77501.1"/>
    <property type="molecule type" value="Genomic_DNA"/>
</dbReference>
<feature type="binding site" evidence="15">
    <location>
        <position position="102"/>
    </location>
    <ligand>
        <name>substrate</name>
    </ligand>
</feature>
<protein>
    <recommendedName>
        <fullName evidence="8">Regucalcin</fullName>
        <ecNumber evidence="7">3.1.1.17</ecNumber>
    </recommendedName>
    <alternativeName>
        <fullName evidence="13">Gluconolactonase</fullName>
    </alternativeName>
</protein>
<dbReference type="InterPro" id="IPR008367">
    <property type="entry name" value="Regucalcin"/>
</dbReference>
<evidence type="ECO:0000256" key="5">
    <source>
        <dbReference type="ARBA" id="ARBA00004496"/>
    </source>
</evidence>
<name>A0A371PMW5_9BACL</name>
<evidence type="ECO:0000256" key="1">
    <source>
        <dbReference type="ARBA" id="ARBA00001589"/>
    </source>
</evidence>
<gene>
    <name evidence="17" type="ORF">DX130_11040</name>
</gene>
<keyword evidence="10 15" id="KW-0479">Metal-binding</keyword>
<organism evidence="17 18">
    <name type="scientific">Paenibacillus paeoniae</name>
    <dbReference type="NCBI Taxonomy" id="2292705"/>
    <lineage>
        <taxon>Bacteria</taxon>
        <taxon>Bacillati</taxon>
        <taxon>Bacillota</taxon>
        <taxon>Bacilli</taxon>
        <taxon>Bacillales</taxon>
        <taxon>Paenibacillaceae</taxon>
        <taxon>Paenibacillus</taxon>
    </lineage>
</organism>
<evidence type="ECO:0000256" key="12">
    <source>
        <dbReference type="ARBA" id="ARBA00022837"/>
    </source>
</evidence>
<evidence type="ECO:0000256" key="9">
    <source>
        <dbReference type="ARBA" id="ARBA00022490"/>
    </source>
</evidence>
<comment type="caution">
    <text evidence="17">The sequence shown here is derived from an EMBL/GenBank/DDBJ whole genome shotgun (WGS) entry which is preliminary data.</text>
</comment>
<evidence type="ECO:0000256" key="14">
    <source>
        <dbReference type="PIRSR" id="PIRSR605511-1"/>
    </source>
</evidence>
<comment type="cofactor">
    <cofactor evidence="2">
        <name>Ca(2+)</name>
        <dbReference type="ChEBI" id="CHEBI:29108"/>
    </cofactor>
</comment>
<dbReference type="AlphaFoldDB" id="A0A371PMW5"/>